<protein>
    <submittedName>
        <fullName evidence="2">Putative holin</fullName>
    </submittedName>
</protein>
<organism evidence="2 3">
    <name type="scientific">Shigella phage Sf11 SMD-2017</name>
    <dbReference type="NCBI Taxonomy" id="2282196"/>
    <lineage>
        <taxon>Viruses</taxon>
        <taxon>Duplodnaviria</taxon>
        <taxon>Heunggongvirae</taxon>
        <taxon>Uroviricota</taxon>
        <taxon>Caudoviricetes</taxon>
        <taxon>Cedarrivervirus</taxon>
        <taxon>Cedarrivervirus Sf11</taxon>
    </lineage>
</organism>
<feature type="transmembrane region" description="Helical" evidence="1">
    <location>
        <begin position="39"/>
        <end position="60"/>
    </location>
</feature>
<sequence>MKKLSNWLLGAWISFCSLLQLWPDAMMHVWVMMPDDLKAALPPIVVKGVSYSIMLVGILGKMHGMRKENRRLRDDIDSR</sequence>
<evidence type="ECO:0000313" key="2">
    <source>
        <dbReference type="EMBL" id="ATE85702.1"/>
    </source>
</evidence>
<evidence type="ECO:0000256" key="1">
    <source>
        <dbReference type="SAM" id="Phobius"/>
    </source>
</evidence>
<reference evidence="2 3" key="1">
    <citation type="submission" date="2017-05" db="EMBL/GenBank/DDBJ databases">
        <title>The isolation and characterization of 16 novel Shigella-infecting phages from the environment.</title>
        <authorList>
            <person name="Doore S.M."/>
            <person name="Schrad J.R."/>
            <person name="Dover J.A."/>
            <person name="Parent K.N."/>
        </authorList>
    </citation>
    <scope>NUCLEOTIDE SEQUENCE [LARGE SCALE GENOMIC DNA]</scope>
</reference>
<keyword evidence="1" id="KW-0812">Transmembrane</keyword>
<gene>
    <name evidence="2" type="ORF">Sf11_gp55</name>
</gene>
<evidence type="ECO:0000313" key="3">
    <source>
        <dbReference type="Proteomes" id="UP000223389"/>
    </source>
</evidence>
<dbReference type="EMBL" id="MF158038">
    <property type="protein sequence ID" value="ATE85702.1"/>
    <property type="molecule type" value="Genomic_DNA"/>
</dbReference>
<dbReference type="InterPro" id="IPR057700">
    <property type="entry name" value="DUF7940"/>
</dbReference>
<accession>A0A291AXF4</accession>
<dbReference type="Proteomes" id="UP000223389">
    <property type="component" value="Segment"/>
</dbReference>
<name>A0A291AXF4_9CAUD</name>
<keyword evidence="3" id="KW-1185">Reference proteome</keyword>
<proteinExistence type="predicted"/>
<keyword evidence="1" id="KW-0472">Membrane</keyword>
<dbReference type="Pfam" id="PF25612">
    <property type="entry name" value="DUF7940"/>
    <property type="match status" value="1"/>
</dbReference>
<keyword evidence="1" id="KW-1133">Transmembrane helix</keyword>